<protein>
    <recommendedName>
        <fullName evidence="2">PiggyBac transposable element-derived protein domain-containing protein</fullName>
    </recommendedName>
</protein>
<name>A0A815U710_9BILA</name>
<feature type="region of interest" description="Disordered" evidence="1">
    <location>
        <begin position="1"/>
        <end position="62"/>
    </location>
</feature>
<dbReference type="Pfam" id="PF13843">
    <property type="entry name" value="DDE_Tnp_1_7"/>
    <property type="match status" value="1"/>
</dbReference>
<dbReference type="Proteomes" id="UP000663864">
    <property type="component" value="Unassembled WGS sequence"/>
</dbReference>
<feature type="compositionally biased region" description="Acidic residues" evidence="1">
    <location>
        <begin position="44"/>
        <end position="60"/>
    </location>
</feature>
<reference evidence="3" key="1">
    <citation type="submission" date="2021-02" db="EMBL/GenBank/DDBJ databases">
        <authorList>
            <person name="Nowell W R."/>
        </authorList>
    </citation>
    <scope>NUCLEOTIDE SEQUENCE</scope>
</reference>
<dbReference type="AlphaFoldDB" id="A0A815U710"/>
<feature type="compositionally biased region" description="Basic and acidic residues" evidence="1">
    <location>
        <begin position="27"/>
        <end position="43"/>
    </location>
</feature>
<dbReference type="InterPro" id="IPR029526">
    <property type="entry name" value="PGBD"/>
</dbReference>
<sequence length="171" mass="19313">MNRLINSMTKANLAEFEENSSENLSEMEIHGLEGDESDSRNDKDDEGDGGGSGSDEDDSEDYKCDNRAVLQSSLVYNCPWTTNFCHPPVQEFQKSRKCFGVLPSSPTQTIKSLFCDKAFNLILEQTNIYGRQKYARVGDVSCWVDITKSQLKKFIGINIIMRYCRNPSIDS</sequence>
<evidence type="ECO:0000259" key="2">
    <source>
        <dbReference type="Pfam" id="PF13843"/>
    </source>
</evidence>
<organism evidence="3 4">
    <name type="scientific">Rotaria sordida</name>
    <dbReference type="NCBI Taxonomy" id="392033"/>
    <lineage>
        <taxon>Eukaryota</taxon>
        <taxon>Metazoa</taxon>
        <taxon>Spiralia</taxon>
        <taxon>Gnathifera</taxon>
        <taxon>Rotifera</taxon>
        <taxon>Eurotatoria</taxon>
        <taxon>Bdelloidea</taxon>
        <taxon>Philodinida</taxon>
        <taxon>Philodinidae</taxon>
        <taxon>Rotaria</taxon>
    </lineage>
</organism>
<dbReference type="EMBL" id="CAJNOT010008456">
    <property type="protein sequence ID" value="CAF1518362.1"/>
    <property type="molecule type" value="Genomic_DNA"/>
</dbReference>
<feature type="compositionally biased region" description="Polar residues" evidence="1">
    <location>
        <begin position="1"/>
        <end position="10"/>
    </location>
</feature>
<gene>
    <name evidence="3" type="ORF">ZHD862_LOCUS38261</name>
</gene>
<comment type="caution">
    <text evidence="3">The sequence shown here is derived from an EMBL/GenBank/DDBJ whole genome shotgun (WGS) entry which is preliminary data.</text>
</comment>
<proteinExistence type="predicted"/>
<evidence type="ECO:0000256" key="1">
    <source>
        <dbReference type="SAM" id="MobiDB-lite"/>
    </source>
</evidence>
<feature type="domain" description="PiggyBac transposable element-derived protein" evidence="2">
    <location>
        <begin position="106"/>
        <end position="169"/>
    </location>
</feature>
<evidence type="ECO:0000313" key="4">
    <source>
        <dbReference type="Proteomes" id="UP000663864"/>
    </source>
</evidence>
<evidence type="ECO:0000313" key="3">
    <source>
        <dbReference type="EMBL" id="CAF1518362.1"/>
    </source>
</evidence>
<accession>A0A815U710</accession>